<name>A0A1Y5EUL6_COLPS</name>
<reference evidence="2" key="1">
    <citation type="journal article" date="2017" name="Proc. Natl. Acad. Sci. U.S.A.">
        <title>Simulation of Deepwater Horizon oil plume reveals substrate specialization within a complex community of hydrocarbon degraders.</title>
        <authorList>
            <person name="Hu P."/>
            <person name="Dubinsky E.A."/>
            <person name="Probst A.J."/>
            <person name="Wang J."/>
            <person name="Sieber C.M.K."/>
            <person name="Tom L.M."/>
            <person name="Gardinali P."/>
            <person name="Banfield J.F."/>
            <person name="Atlas R.M."/>
            <person name="Andersen G.L."/>
        </authorList>
    </citation>
    <scope>NUCLEOTIDE SEQUENCE [LARGE SCALE GENOMIC DNA]</scope>
</reference>
<protein>
    <submittedName>
        <fullName evidence="1">Uncharacterized protein</fullName>
    </submittedName>
</protein>
<dbReference type="AlphaFoldDB" id="A0A1Y5EUL6"/>
<gene>
    <name evidence="1" type="ORF">A9Q75_00145</name>
</gene>
<comment type="caution">
    <text evidence="1">The sequence shown here is derived from an EMBL/GenBank/DDBJ whole genome shotgun (WGS) entry which is preliminary data.</text>
</comment>
<proteinExistence type="predicted"/>
<organism evidence="1 2">
    <name type="scientific">Colwellia psychrerythraea</name>
    <name type="common">Vibrio psychroerythus</name>
    <dbReference type="NCBI Taxonomy" id="28229"/>
    <lineage>
        <taxon>Bacteria</taxon>
        <taxon>Pseudomonadati</taxon>
        <taxon>Pseudomonadota</taxon>
        <taxon>Gammaproteobacteria</taxon>
        <taxon>Alteromonadales</taxon>
        <taxon>Colwelliaceae</taxon>
        <taxon>Colwellia</taxon>
    </lineage>
</organism>
<accession>A0A1Y5EUL6</accession>
<evidence type="ECO:0000313" key="1">
    <source>
        <dbReference type="EMBL" id="OUR85146.1"/>
    </source>
</evidence>
<dbReference type="GO" id="GO:0005975">
    <property type="term" value="P:carbohydrate metabolic process"/>
    <property type="evidence" value="ECO:0007669"/>
    <property type="project" value="InterPro"/>
</dbReference>
<dbReference type="Proteomes" id="UP000243053">
    <property type="component" value="Unassembled WGS sequence"/>
</dbReference>
<dbReference type="InterPro" id="IPR008928">
    <property type="entry name" value="6-hairpin_glycosidase_sf"/>
</dbReference>
<dbReference type="SUPFAM" id="SSF48208">
    <property type="entry name" value="Six-hairpin glycosidases"/>
    <property type="match status" value="1"/>
</dbReference>
<evidence type="ECO:0000313" key="2">
    <source>
        <dbReference type="Proteomes" id="UP000243053"/>
    </source>
</evidence>
<dbReference type="EMBL" id="MAAF01000002">
    <property type="protein sequence ID" value="OUR85146.1"/>
    <property type="molecule type" value="Genomic_DNA"/>
</dbReference>
<sequence length="504" mass="58574">MHKLFLGLVVTYFTLLSSVHAVGFGEIHLSVNLTKNSMQLLLPIPNGKIPLSSDFELSEMDIPIKADYMAKTVWPSNSEKKYIRVLLIEFSHLGGKNTPLKLKWTENEKSKEFKTDITINNPILVYPSLSWLTQSFLLHRDVGKLDNEWYIGPQAQYAKYVTNEKLLLQRGYSPEKASQWLFDRPQAIYQLYLMSGNIKWFHEANILAQFYIEHIDEEGVSTLTKKYDPKYFMPKGLLFRYLLTMDDKALQALKKIFYSSLKWDPVYTSHRGFWTERNQAAALNVAVTYWELTNDKRALERINEILNATVKMTFNPENNWALRGCPQHSFKSHEGKGDNSPTCSPWMMALLGDALWRFYRLTNDIRASSLINAFGDFILNHGIFYGTAAKLKGIVMPKYIVSMENPRQEEHNQWTDPQHSCDVAGLLGKSVYIKQKEKQDAFLTKLLFKALLEQCQNTYVKYKKEKKNGKLKNHWLLNPPRRFGWMYSTTSDLPWLESLLLNDY</sequence>